<sequence length="71" mass="8651">MFSHSARTRSKDRLKNVWNKLWSDLEGRKDVNDDHREEITNFVQLIPIFHDCDEEDVETWHEMQKTVDFKC</sequence>
<proteinExistence type="predicted"/>
<evidence type="ECO:0000313" key="1">
    <source>
        <dbReference type="EMBL" id="GFX97822.1"/>
    </source>
</evidence>
<protein>
    <submittedName>
        <fullName evidence="1">Uncharacterized protein</fullName>
    </submittedName>
</protein>
<organism evidence="1 2">
    <name type="scientific">Trichonephila clavipes</name>
    <name type="common">Golden silk orbweaver</name>
    <name type="synonym">Nephila clavipes</name>
    <dbReference type="NCBI Taxonomy" id="2585209"/>
    <lineage>
        <taxon>Eukaryota</taxon>
        <taxon>Metazoa</taxon>
        <taxon>Ecdysozoa</taxon>
        <taxon>Arthropoda</taxon>
        <taxon>Chelicerata</taxon>
        <taxon>Arachnida</taxon>
        <taxon>Araneae</taxon>
        <taxon>Araneomorphae</taxon>
        <taxon>Entelegynae</taxon>
        <taxon>Araneoidea</taxon>
        <taxon>Nephilidae</taxon>
        <taxon>Trichonephila</taxon>
    </lineage>
</organism>
<keyword evidence="2" id="KW-1185">Reference proteome</keyword>
<evidence type="ECO:0000313" key="2">
    <source>
        <dbReference type="Proteomes" id="UP000887159"/>
    </source>
</evidence>
<dbReference type="Proteomes" id="UP000887159">
    <property type="component" value="Unassembled WGS sequence"/>
</dbReference>
<accession>A0A8X6RRQ0</accession>
<comment type="caution">
    <text evidence="1">The sequence shown here is derived from an EMBL/GenBank/DDBJ whole genome shotgun (WGS) entry which is preliminary data.</text>
</comment>
<name>A0A8X6RRQ0_TRICX</name>
<gene>
    <name evidence="1" type="ORF">TNCV_4904731</name>
</gene>
<dbReference type="AlphaFoldDB" id="A0A8X6RRQ0"/>
<reference evidence="1" key="1">
    <citation type="submission" date="2020-08" db="EMBL/GenBank/DDBJ databases">
        <title>Multicomponent nature underlies the extraordinary mechanical properties of spider dragline silk.</title>
        <authorList>
            <person name="Kono N."/>
            <person name="Nakamura H."/>
            <person name="Mori M."/>
            <person name="Yoshida Y."/>
            <person name="Ohtoshi R."/>
            <person name="Malay A.D."/>
            <person name="Moran D.A.P."/>
            <person name="Tomita M."/>
            <person name="Numata K."/>
            <person name="Arakawa K."/>
        </authorList>
    </citation>
    <scope>NUCLEOTIDE SEQUENCE</scope>
</reference>
<dbReference type="EMBL" id="BMAU01021201">
    <property type="protein sequence ID" value="GFX97822.1"/>
    <property type="molecule type" value="Genomic_DNA"/>
</dbReference>